<dbReference type="PANTHER" id="PTHR43406:SF1">
    <property type="entry name" value="TRYPTOPHAN SYNTHASE ALPHA CHAIN, CHLOROPLASTIC"/>
    <property type="match status" value="1"/>
</dbReference>
<dbReference type="RefSeq" id="WP_181740227.1">
    <property type="nucleotide sequence ID" value="NZ_JACEOL010000031.1"/>
</dbReference>
<reference evidence="11 12" key="1">
    <citation type="submission" date="2020-07" db="EMBL/GenBank/DDBJ databases">
        <title>Thermoactinomyces phylogeny.</title>
        <authorList>
            <person name="Dunlap C."/>
        </authorList>
    </citation>
    <scope>NUCLEOTIDE SEQUENCE [LARGE SCALE GENOMIC DNA]</scope>
    <source>
        <strain evidence="11 12">AMNI-1</strain>
    </source>
</reference>
<dbReference type="EMBL" id="JACEOL010000031">
    <property type="protein sequence ID" value="MBA4602557.1"/>
    <property type="molecule type" value="Genomic_DNA"/>
</dbReference>
<dbReference type="GO" id="GO:0005829">
    <property type="term" value="C:cytosol"/>
    <property type="evidence" value="ECO:0007669"/>
    <property type="project" value="TreeGrafter"/>
</dbReference>
<evidence type="ECO:0000313" key="12">
    <source>
        <dbReference type="Proteomes" id="UP000538292"/>
    </source>
</evidence>
<organism evidence="11 12">
    <name type="scientific">Thermoactinomyces mirandus</name>
    <dbReference type="NCBI Taxonomy" id="2756294"/>
    <lineage>
        <taxon>Bacteria</taxon>
        <taxon>Bacillati</taxon>
        <taxon>Bacillota</taxon>
        <taxon>Bacilli</taxon>
        <taxon>Bacillales</taxon>
        <taxon>Thermoactinomycetaceae</taxon>
        <taxon>Thermoactinomyces</taxon>
    </lineage>
</organism>
<accession>A0A7W2ARM9</accession>
<sequence length="265" mass="29206">MNRLEGALERKAEYLIPYIMCGDPDLEMTREIIRILAEEGVLAIELGVPFSDPVADGPVIQAAGERALKNRVTLNQVLELGKKVREDGIDVPLILFSYANPVFHFGMERLVHEAVAHGFDGIIVPDLPYEESVPLRRRGSEAGLSVISLVAPTSRERIKDIVSSAQGFVYCVSSLGTTGMRREFSEQTETFLDTVRMLSPVPTAIGFGISGREHVEHFLDHADAVVVGSALVQKIEKLLPYLADPAQRENALAQLRQFVRGLKSE</sequence>
<keyword evidence="7 9" id="KW-0456">Lyase</keyword>
<dbReference type="GO" id="GO:0004834">
    <property type="term" value="F:tryptophan synthase activity"/>
    <property type="evidence" value="ECO:0007669"/>
    <property type="project" value="UniProtKB-UniRule"/>
</dbReference>
<dbReference type="CDD" id="cd04724">
    <property type="entry name" value="Tryptophan_synthase_alpha"/>
    <property type="match status" value="1"/>
</dbReference>
<feature type="active site" description="Proton acceptor" evidence="9">
    <location>
        <position position="56"/>
    </location>
</feature>
<keyword evidence="4 9" id="KW-0028">Amino-acid biosynthesis</keyword>
<comment type="pathway">
    <text evidence="2 9">Amino-acid biosynthesis; L-tryptophan biosynthesis; L-tryptophan from chorismate: step 5/5.</text>
</comment>
<keyword evidence="5 9" id="KW-0822">Tryptophan biosynthesis</keyword>
<feature type="active site" description="Proton acceptor" evidence="9">
    <location>
        <position position="45"/>
    </location>
</feature>
<dbReference type="Pfam" id="PF00290">
    <property type="entry name" value="Trp_syntA"/>
    <property type="match status" value="1"/>
</dbReference>
<evidence type="ECO:0000256" key="8">
    <source>
        <dbReference type="ARBA" id="ARBA00049047"/>
    </source>
</evidence>
<dbReference type="InterPro" id="IPR011060">
    <property type="entry name" value="RibuloseP-bd_barrel"/>
</dbReference>
<dbReference type="InterPro" id="IPR018204">
    <property type="entry name" value="Trp_synthase_alpha_AS"/>
</dbReference>
<evidence type="ECO:0000256" key="4">
    <source>
        <dbReference type="ARBA" id="ARBA00022605"/>
    </source>
</evidence>
<gene>
    <name evidence="9" type="primary">trpA</name>
    <name evidence="11" type="ORF">H2C83_09575</name>
</gene>
<protein>
    <recommendedName>
        <fullName evidence="9">Tryptophan synthase alpha chain</fullName>
        <ecNumber evidence="9">4.2.1.20</ecNumber>
    </recommendedName>
</protein>
<evidence type="ECO:0000256" key="1">
    <source>
        <dbReference type="ARBA" id="ARBA00003365"/>
    </source>
</evidence>
<comment type="similarity">
    <text evidence="9 10">Belongs to the TrpA family.</text>
</comment>
<name>A0A7W2ARM9_9BACL</name>
<keyword evidence="12" id="KW-1185">Reference proteome</keyword>
<dbReference type="InterPro" id="IPR002028">
    <property type="entry name" value="Trp_synthase_suA"/>
</dbReference>
<comment type="function">
    <text evidence="1 9">The alpha subunit is responsible for the aldol cleavage of indoleglycerol phosphate to indole and glyceraldehyde 3-phosphate.</text>
</comment>
<dbReference type="HAMAP" id="MF_00131">
    <property type="entry name" value="Trp_synth_alpha"/>
    <property type="match status" value="1"/>
</dbReference>
<dbReference type="UniPathway" id="UPA00035">
    <property type="reaction ID" value="UER00044"/>
</dbReference>
<evidence type="ECO:0000256" key="7">
    <source>
        <dbReference type="ARBA" id="ARBA00023239"/>
    </source>
</evidence>
<comment type="subunit">
    <text evidence="3 9">Tetramer of two alpha and two beta chains.</text>
</comment>
<evidence type="ECO:0000256" key="5">
    <source>
        <dbReference type="ARBA" id="ARBA00022822"/>
    </source>
</evidence>
<dbReference type="SUPFAM" id="SSF51366">
    <property type="entry name" value="Ribulose-phoshate binding barrel"/>
    <property type="match status" value="1"/>
</dbReference>
<keyword evidence="6 9" id="KW-0057">Aromatic amino acid biosynthesis</keyword>
<dbReference type="NCBIfam" id="TIGR00262">
    <property type="entry name" value="trpA"/>
    <property type="match status" value="1"/>
</dbReference>
<evidence type="ECO:0000256" key="10">
    <source>
        <dbReference type="RuleBase" id="RU003662"/>
    </source>
</evidence>
<evidence type="ECO:0000313" key="11">
    <source>
        <dbReference type="EMBL" id="MBA4602557.1"/>
    </source>
</evidence>
<comment type="caution">
    <text evidence="11">The sequence shown here is derived from an EMBL/GenBank/DDBJ whole genome shotgun (WGS) entry which is preliminary data.</text>
</comment>
<dbReference type="EC" id="4.2.1.20" evidence="9"/>
<dbReference type="Proteomes" id="UP000538292">
    <property type="component" value="Unassembled WGS sequence"/>
</dbReference>
<evidence type="ECO:0000256" key="6">
    <source>
        <dbReference type="ARBA" id="ARBA00023141"/>
    </source>
</evidence>
<evidence type="ECO:0000256" key="9">
    <source>
        <dbReference type="HAMAP-Rule" id="MF_00131"/>
    </source>
</evidence>
<proteinExistence type="inferred from homology"/>
<evidence type="ECO:0000256" key="2">
    <source>
        <dbReference type="ARBA" id="ARBA00004733"/>
    </source>
</evidence>
<dbReference type="FunFam" id="3.20.20.70:FF:000037">
    <property type="entry name" value="Tryptophan synthase alpha chain"/>
    <property type="match status" value="1"/>
</dbReference>
<comment type="catalytic activity">
    <reaction evidence="8 9">
        <text>(1S,2R)-1-C-(indol-3-yl)glycerol 3-phosphate + L-serine = D-glyceraldehyde 3-phosphate + L-tryptophan + H2O</text>
        <dbReference type="Rhea" id="RHEA:10532"/>
        <dbReference type="ChEBI" id="CHEBI:15377"/>
        <dbReference type="ChEBI" id="CHEBI:33384"/>
        <dbReference type="ChEBI" id="CHEBI:57912"/>
        <dbReference type="ChEBI" id="CHEBI:58866"/>
        <dbReference type="ChEBI" id="CHEBI:59776"/>
        <dbReference type="EC" id="4.2.1.20"/>
    </reaction>
</comment>
<dbReference type="PROSITE" id="PS00167">
    <property type="entry name" value="TRP_SYNTHASE_ALPHA"/>
    <property type="match status" value="1"/>
</dbReference>
<evidence type="ECO:0000256" key="3">
    <source>
        <dbReference type="ARBA" id="ARBA00011270"/>
    </source>
</evidence>
<dbReference type="Gene3D" id="3.20.20.70">
    <property type="entry name" value="Aldolase class I"/>
    <property type="match status" value="1"/>
</dbReference>
<dbReference type="AlphaFoldDB" id="A0A7W2ARM9"/>
<dbReference type="PANTHER" id="PTHR43406">
    <property type="entry name" value="TRYPTOPHAN SYNTHASE, ALPHA CHAIN"/>
    <property type="match status" value="1"/>
</dbReference>
<dbReference type="InterPro" id="IPR013785">
    <property type="entry name" value="Aldolase_TIM"/>
</dbReference>